<comment type="caution">
    <text evidence="1">The sequence shown here is derived from an EMBL/GenBank/DDBJ whole genome shotgun (WGS) entry which is preliminary data.</text>
</comment>
<accession>A0A8J2FNQ3</accession>
<evidence type="ECO:0000313" key="1">
    <source>
        <dbReference type="EMBL" id="CAF0694411.1"/>
    </source>
</evidence>
<dbReference type="AlphaFoldDB" id="A0A8J2FNQ3"/>
<sequence>MRRSVAEDDGVRWGLGGEGQTFRKFRENVLGAGDA</sequence>
<dbReference type="Proteomes" id="UP000663859">
    <property type="component" value="Unassembled WGS sequence"/>
</dbReference>
<organism evidence="1 2">
    <name type="scientific">Candidatus Methylacidithermus pantelleriae</name>
    <dbReference type="NCBI Taxonomy" id="2744239"/>
    <lineage>
        <taxon>Bacteria</taxon>
        <taxon>Pseudomonadati</taxon>
        <taxon>Verrucomicrobiota</taxon>
        <taxon>Methylacidiphilae</taxon>
        <taxon>Methylacidiphilales</taxon>
        <taxon>Methylacidiphilaceae</taxon>
        <taxon>Candidatus Methylacidithermus</taxon>
    </lineage>
</organism>
<reference evidence="1" key="1">
    <citation type="submission" date="2021-02" db="EMBL/GenBank/DDBJ databases">
        <authorList>
            <person name="Cremers G."/>
            <person name="Picone N."/>
        </authorList>
    </citation>
    <scope>NUCLEOTIDE SEQUENCE</scope>
    <source>
        <strain evidence="1">PQ17</strain>
    </source>
</reference>
<evidence type="ECO:0000313" key="2">
    <source>
        <dbReference type="Proteomes" id="UP000663859"/>
    </source>
</evidence>
<dbReference type="EMBL" id="CAJNOB010000008">
    <property type="protein sequence ID" value="CAF0694411.1"/>
    <property type="molecule type" value="Genomic_DNA"/>
</dbReference>
<keyword evidence="2" id="KW-1185">Reference proteome</keyword>
<proteinExistence type="predicted"/>
<protein>
    <submittedName>
        <fullName evidence="1">Uncharacterized protein</fullName>
    </submittedName>
</protein>
<gene>
    <name evidence="1" type="ORF">MPNT_160044</name>
</gene>
<name>A0A8J2FNQ3_9BACT</name>